<dbReference type="SUPFAM" id="SSF53756">
    <property type="entry name" value="UDP-Glycosyltransferase/glycogen phosphorylase"/>
    <property type="match status" value="1"/>
</dbReference>
<name>A0ABW5YJX3_9FLAO</name>
<reference evidence="2" key="1">
    <citation type="journal article" date="2019" name="Int. J. Syst. Evol. Microbiol.">
        <title>The Global Catalogue of Microorganisms (GCM) 10K type strain sequencing project: providing services to taxonomists for standard genome sequencing and annotation.</title>
        <authorList>
            <consortium name="The Broad Institute Genomics Platform"/>
            <consortium name="The Broad Institute Genome Sequencing Center for Infectious Disease"/>
            <person name="Wu L."/>
            <person name="Ma J."/>
        </authorList>
    </citation>
    <scope>NUCLEOTIDE SEQUENCE [LARGE SCALE GENOMIC DNA]</scope>
    <source>
        <strain evidence="2">KCTC 22671</strain>
    </source>
</reference>
<dbReference type="EMBL" id="JBHUPC010000012">
    <property type="protein sequence ID" value="MFD2891318.1"/>
    <property type="molecule type" value="Genomic_DNA"/>
</dbReference>
<dbReference type="RefSeq" id="WP_379810889.1">
    <property type="nucleotide sequence ID" value="NZ_JBHUPC010000012.1"/>
</dbReference>
<evidence type="ECO:0000313" key="2">
    <source>
        <dbReference type="Proteomes" id="UP001597534"/>
    </source>
</evidence>
<keyword evidence="2" id="KW-1185">Reference proteome</keyword>
<evidence type="ECO:0000313" key="1">
    <source>
        <dbReference type="EMBL" id="MFD2891318.1"/>
    </source>
</evidence>
<keyword evidence="1" id="KW-0328">Glycosyltransferase</keyword>
<dbReference type="EC" id="2.4.-.-" evidence="1"/>
<sequence>MQNHLVIIGAVWPEPNSTAAGSRMLQLITLFQKQNYSITFLSSAGKSDYSFDLESQNIKIHSIQLNDSSFDELITNLNPDIVLFDRFMMEEQYGWRIAENCPNTLRILDTEDLHFLRKARETAFKQKKELLFEDYISDVFKRELAAIYRCDLSLIVSEFEMQLLTETFKVDSSILYYLPFLVAPISEETINVLPDFKQRNHFISIGNFLHEPNWQTVLQLKKVWKSIKKELPEAELHVYGAYVSEKAKQLHNEKEGFIIKGRAENVADVFTNAKVLLAPIPYGAGLKGKLLESMQFGLPNVTTPMGAEAMHGNQDWNGFITNTDEDFITKAITLYKDENRWSQAQQNGVGLLQQRFDKKLFENDFINNIALLQTDLKVHRNKNFIGQIFQHQTLQSTKFMSRWIELKNKNN</sequence>
<protein>
    <submittedName>
        <fullName evidence="1">Glycosyltransferase family 4 protein</fullName>
        <ecNumber evidence="1">2.4.-.-</ecNumber>
    </submittedName>
</protein>
<gene>
    <name evidence="1" type="ORF">ACFS5J_04745</name>
</gene>
<dbReference type="Proteomes" id="UP001597534">
    <property type="component" value="Unassembled WGS sequence"/>
</dbReference>
<dbReference type="Gene3D" id="3.40.50.2000">
    <property type="entry name" value="Glycogen Phosphorylase B"/>
    <property type="match status" value="1"/>
</dbReference>
<organism evidence="1 2">
    <name type="scientific">Flavobacterium chuncheonense</name>
    <dbReference type="NCBI Taxonomy" id="2026653"/>
    <lineage>
        <taxon>Bacteria</taxon>
        <taxon>Pseudomonadati</taxon>
        <taxon>Bacteroidota</taxon>
        <taxon>Flavobacteriia</taxon>
        <taxon>Flavobacteriales</taxon>
        <taxon>Flavobacteriaceae</taxon>
        <taxon>Flavobacterium</taxon>
    </lineage>
</organism>
<accession>A0ABW5YJX3</accession>
<dbReference type="CDD" id="cd03801">
    <property type="entry name" value="GT4_PimA-like"/>
    <property type="match status" value="1"/>
</dbReference>
<dbReference type="Pfam" id="PF13692">
    <property type="entry name" value="Glyco_trans_1_4"/>
    <property type="match status" value="1"/>
</dbReference>
<keyword evidence="1" id="KW-0808">Transferase</keyword>
<dbReference type="GO" id="GO:0016757">
    <property type="term" value="F:glycosyltransferase activity"/>
    <property type="evidence" value="ECO:0007669"/>
    <property type="project" value="UniProtKB-KW"/>
</dbReference>
<comment type="caution">
    <text evidence="1">The sequence shown here is derived from an EMBL/GenBank/DDBJ whole genome shotgun (WGS) entry which is preliminary data.</text>
</comment>
<proteinExistence type="predicted"/>